<dbReference type="OrthoDB" id="2453136at2"/>
<gene>
    <name evidence="1" type="ORF">DJ013_14255</name>
</gene>
<sequence>MAKSEKILTLHPEGKNGVNIDVEKYNTLKNYILMALKERGDIAFSHLFEEAKNELQPSFEGKVGWYFVSVKLDLEARGIIERISNKSPQVIRLKK</sequence>
<reference evidence="1 2" key="1">
    <citation type="submission" date="2018-05" db="EMBL/GenBank/DDBJ databases">
        <title>Complete genome sequence of Arcticibacterium luteifluviistationis SM1504T, a cytophagaceae bacterium isolated from Arctic surface seawater.</title>
        <authorList>
            <person name="Li Y."/>
            <person name="Qin Q.-L."/>
        </authorList>
    </citation>
    <scope>NUCLEOTIDE SEQUENCE [LARGE SCALE GENOMIC DNA]</scope>
    <source>
        <strain evidence="1 2">SM1504</strain>
    </source>
</reference>
<protein>
    <submittedName>
        <fullName evidence="1">Uncharacterized protein</fullName>
    </submittedName>
</protein>
<organism evidence="1 2">
    <name type="scientific">Arcticibacterium luteifluviistationis</name>
    <dbReference type="NCBI Taxonomy" id="1784714"/>
    <lineage>
        <taxon>Bacteria</taxon>
        <taxon>Pseudomonadati</taxon>
        <taxon>Bacteroidota</taxon>
        <taxon>Cytophagia</taxon>
        <taxon>Cytophagales</taxon>
        <taxon>Leadbetterellaceae</taxon>
        <taxon>Arcticibacterium</taxon>
    </lineage>
</organism>
<dbReference type="EMBL" id="CP029480">
    <property type="protein sequence ID" value="AWV99263.1"/>
    <property type="molecule type" value="Genomic_DNA"/>
</dbReference>
<proteinExistence type="predicted"/>
<dbReference type="Pfam" id="PF22278">
    <property type="entry name" value="DUF6958"/>
    <property type="match status" value="1"/>
</dbReference>
<keyword evidence="2" id="KW-1185">Reference proteome</keyword>
<evidence type="ECO:0000313" key="2">
    <source>
        <dbReference type="Proteomes" id="UP000249873"/>
    </source>
</evidence>
<dbReference type="AlphaFoldDB" id="A0A2Z4GEJ6"/>
<evidence type="ECO:0000313" key="1">
    <source>
        <dbReference type="EMBL" id="AWV99263.1"/>
    </source>
</evidence>
<dbReference type="KEGG" id="als:DJ013_14255"/>
<dbReference type="Proteomes" id="UP000249873">
    <property type="component" value="Chromosome"/>
</dbReference>
<accession>A0A2Z4GEJ6</accession>
<dbReference type="RefSeq" id="WP_111372520.1">
    <property type="nucleotide sequence ID" value="NZ_CP029480.1"/>
</dbReference>
<name>A0A2Z4GEJ6_9BACT</name>
<dbReference type="InterPro" id="IPR054233">
    <property type="entry name" value="DUF6958"/>
</dbReference>